<accession>A0A2P2KB45</accession>
<sequence length="65" mass="7129">MSNCDGFSSNSSVIGTCWDLSMFVLRQGTTCSLVVDIRIVFIFCYIASSSFVRIANANSIFVGYN</sequence>
<reference evidence="1" key="1">
    <citation type="submission" date="2018-02" db="EMBL/GenBank/DDBJ databases">
        <title>Rhizophora mucronata_Transcriptome.</title>
        <authorList>
            <person name="Meera S.P."/>
            <person name="Sreeshan A."/>
            <person name="Augustine A."/>
        </authorList>
    </citation>
    <scope>NUCLEOTIDE SEQUENCE</scope>
    <source>
        <tissue evidence="1">Leaf</tissue>
    </source>
</reference>
<dbReference type="EMBL" id="GGEC01022471">
    <property type="protein sequence ID" value="MBX02955.1"/>
    <property type="molecule type" value="Transcribed_RNA"/>
</dbReference>
<organism evidence="1">
    <name type="scientific">Rhizophora mucronata</name>
    <name type="common">Asiatic mangrove</name>
    <dbReference type="NCBI Taxonomy" id="61149"/>
    <lineage>
        <taxon>Eukaryota</taxon>
        <taxon>Viridiplantae</taxon>
        <taxon>Streptophyta</taxon>
        <taxon>Embryophyta</taxon>
        <taxon>Tracheophyta</taxon>
        <taxon>Spermatophyta</taxon>
        <taxon>Magnoliopsida</taxon>
        <taxon>eudicotyledons</taxon>
        <taxon>Gunneridae</taxon>
        <taxon>Pentapetalae</taxon>
        <taxon>rosids</taxon>
        <taxon>fabids</taxon>
        <taxon>Malpighiales</taxon>
        <taxon>Rhizophoraceae</taxon>
        <taxon>Rhizophora</taxon>
    </lineage>
</organism>
<dbReference type="AlphaFoldDB" id="A0A2P2KB45"/>
<evidence type="ECO:0000313" key="1">
    <source>
        <dbReference type="EMBL" id="MBX02955.1"/>
    </source>
</evidence>
<protein>
    <submittedName>
        <fullName evidence="1">Uncharacterized protein</fullName>
    </submittedName>
</protein>
<name>A0A2P2KB45_RHIMU</name>
<proteinExistence type="predicted"/>